<feature type="compositionally biased region" description="Basic and acidic residues" evidence="1">
    <location>
        <begin position="63"/>
        <end position="81"/>
    </location>
</feature>
<keyword evidence="2" id="KW-1133">Transmembrane helix</keyword>
<dbReference type="Pfam" id="PF10112">
    <property type="entry name" value="Halogen_Hydrol"/>
    <property type="match status" value="1"/>
</dbReference>
<dbReference type="InterPro" id="IPR018770">
    <property type="entry name" value="ChloroindolylP_hydrolase"/>
</dbReference>
<evidence type="ECO:0000313" key="3">
    <source>
        <dbReference type="EMBL" id="WAJ24504.1"/>
    </source>
</evidence>
<dbReference type="Proteomes" id="UP001163115">
    <property type="component" value="Chromosome"/>
</dbReference>
<sequence length="432" mass="48812">MDKKDISNLGDQILDSVESAIRSMDFKGLNKTISDSVNDALDEARSQLKKHGDMGRFSSYRSYHSESSERKESYASEKMSEESEPGYQAFQTSRRRDRKASKGQAILPREEGIKINNSGRVAGILFTIFGSIGLSLITVVLLVTWMIAMIAKPDIWLMLGSTLVLASFGTFFGLMLKGGIDMGSRQKRGKLYAKQAGRKMYCTIEELAALIGKSKEFVRKDVQKMIEHNIFSHAYLDEQKTCLMLSEDTYKQYLECQKALKERNEREAEEALVSAKEEGTQKVSKEFEEMMEAGRNYLRMLKEANDAIPGEVISNKISDLEDVIRRIFDTVSKHPEQGKEMERFMDYYLPTTVKLVNAYRDFDSAGSRGENVNSAKAEIETTLDTIQKAFERLLDDLYEDAVLDVTTDASVLQTMLKKDGFAESDFAGGKQR</sequence>
<accession>A0ABY7ACS8</accession>
<dbReference type="EMBL" id="CP113524">
    <property type="protein sequence ID" value="WAJ24504.1"/>
    <property type="molecule type" value="Genomic_DNA"/>
</dbReference>
<keyword evidence="4" id="KW-1185">Reference proteome</keyword>
<keyword evidence="2" id="KW-0812">Transmembrane</keyword>
<feature type="region of interest" description="Disordered" evidence="1">
    <location>
        <begin position="48"/>
        <end position="103"/>
    </location>
</feature>
<evidence type="ECO:0000313" key="4">
    <source>
        <dbReference type="Proteomes" id="UP001163115"/>
    </source>
</evidence>
<name>A0ABY7ACS8_9FIRM</name>
<feature type="transmembrane region" description="Helical" evidence="2">
    <location>
        <begin position="155"/>
        <end position="176"/>
    </location>
</feature>
<dbReference type="RefSeq" id="WP_024837390.1">
    <property type="nucleotide sequence ID" value="NZ_CP113524.1"/>
</dbReference>
<evidence type="ECO:0000256" key="2">
    <source>
        <dbReference type="SAM" id="Phobius"/>
    </source>
</evidence>
<feature type="transmembrane region" description="Helical" evidence="2">
    <location>
        <begin position="124"/>
        <end position="149"/>
    </location>
</feature>
<keyword evidence="2" id="KW-0472">Membrane</keyword>
<proteinExistence type="predicted"/>
<evidence type="ECO:0000256" key="1">
    <source>
        <dbReference type="SAM" id="MobiDB-lite"/>
    </source>
</evidence>
<reference evidence="3" key="1">
    <citation type="submission" date="2022-11" db="EMBL/GenBank/DDBJ databases">
        <title>Lacrimispora xylanolytica sy1, complete genome.</title>
        <authorList>
            <person name="Choi S."/>
        </authorList>
    </citation>
    <scope>NUCLEOTIDE SEQUENCE</scope>
    <source>
        <strain evidence="3">Sy1</strain>
    </source>
</reference>
<organism evidence="3 4">
    <name type="scientific">Lacrimispora xylanolytica</name>
    <dbReference type="NCBI Taxonomy" id="29375"/>
    <lineage>
        <taxon>Bacteria</taxon>
        <taxon>Bacillati</taxon>
        <taxon>Bacillota</taxon>
        <taxon>Clostridia</taxon>
        <taxon>Lachnospirales</taxon>
        <taxon>Lachnospiraceae</taxon>
        <taxon>Lacrimispora</taxon>
    </lineage>
</organism>
<gene>
    <name evidence="3" type="ORF">OW255_02960</name>
</gene>
<protein>
    <submittedName>
        <fullName evidence="3">5-bromo-4-chloroindolyl phosphate hydrolysis family protein</fullName>
    </submittedName>
</protein>